<proteinExistence type="predicted"/>
<dbReference type="EMBL" id="CBXE010000477">
    <property type="protein sequence ID" value="CDL86982.1"/>
    <property type="molecule type" value="Genomic_DNA"/>
</dbReference>
<sequence length="38" mass="4220">MIFGDISGKIGGYPQLKILRDVTTSWGFSKVSPREGDY</sequence>
<dbReference type="AlphaFoldDB" id="W1J8B4"/>
<evidence type="ECO:0000313" key="2">
    <source>
        <dbReference type="Proteomes" id="UP000019197"/>
    </source>
</evidence>
<protein>
    <submittedName>
        <fullName evidence="1">Uncharacterized protein</fullName>
    </submittedName>
</protein>
<name>W1J8B4_9GAMM</name>
<reference evidence="1 2" key="1">
    <citation type="submission" date="2013-11" db="EMBL/GenBank/DDBJ databases">
        <title>Draft genome sequence and annotation of the entomopathogenic bacterium, Xenorhabdus cabanillasi strain JM26.</title>
        <authorList>
            <person name="Gualtieri M."/>
            <person name="Ogier J.C."/>
            <person name="Pages S."/>
            <person name="Givaudan A."/>
            <person name="Gaudriault S."/>
        </authorList>
    </citation>
    <scope>NUCLEOTIDE SEQUENCE [LARGE SCALE GENOMIC DNA]</scope>
    <source>
        <strain evidence="1 2">JM26</strain>
    </source>
</reference>
<dbReference type="Proteomes" id="UP000019197">
    <property type="component" value="Unassembled WGS sequence"/>
</dbReference>
<evidence type="ECO:0000313" key="1">
    <source>
        <dbReference type="EMBL" id="CDL86982.1"/>
    </source>
</evidence>
<gene>
    <name evidence="1" type="ORF">XCR1_810035</name>
</gene>
<organism evidence="1 2">
    <name type="scientific">Xenorhabdus cabanillasii JM26</name>
    <dbReference type="NCBI Taxonomy" id="1427517"/>
    <lineage>
        <taxon>Bacteria</taxon>
        <taxon>Pseudomonadati</taxon>
        <taxon>Pseudomonadota</taxon>
        <taxon>Gammaproteobacteria</taxon>
        <taxon>Enterobacterales</taxon>
        <taxon>Morganellaceae</taxon>
        <taxon>Xenorhabdus</taxon>
    </lineage>
</organism>
<accession>W1J8B4</accession>
<comment type="caution">
    <text evidence="1">The sequence shown here is derived from an EMBL/GenBank/DDBJ whole genome shotgun (WGS) entry which is preliminary data.</text>
</comment>